<comment type="caution">
    <text evidence="2">The sequence shown here is derived from an EMBL/GenBank/DDBJ whole genome shotgun (WGS) entry which is preliminary data.</text>
</comment>
<organism evidence="2 3">
    <name type="scientific">Cohnella faecalis</name>
    <dbReference type="NCBI Taxonomy" id="2315694"/>
    <lineage>
        <taxon>Bacteria</taxon>
        <taxon>Bacillati</taxon>
        <taxon>Bacillota</taxon>
        <taxon>Bacilli</taxon>
        <taxon>Bacillales</taxon>
        <taxon>Paenibacillaceae</taxon>
        <taxon>Cohnella</taxon>
    </lineage>
</organism>
<dbReference type="EMBL" id="QXJM01000016">
    <property type="protein sequence ID" value="RIE05138.1"/>
    <property type="molecule type" value="Genomic_DNA"/>
</dbReference>
<sequence length="58" mass="6185">MDIGFADDNVIPQWAKSSVEAARKEGIVSGRNGNQFVPNGTATRAEAIVILLNTLSKL</sequence>
<dbReference type="OrthoDB" id="2629082at2"/>
<reference evidence="2 3" key="1">
    <citation type="submission" date="2018-09" db="EMBL/GenBank/DDBJ databases">
        <title>Cohnella cavernae sp. nov., isolated from a karst cave.</title>
        <authorList>
            <person name="Zhu H."/>
        </authorList>
    </citation>
    <scope>NUCLEOTIDE SEQUENCE [LARGE SCALE GENOMIC DNA]</scope>
    <source>
        <strain evidence="2 3">K2E09-144</strain>
    </source>
</reference>
<name>A0A398CX36_9BACL</name>
<dbReference type="AlphaFoldDB" id="A0A398CX36"/>
<gene>
    <name evidence="2" type="ORF">D3H35_02965</name>
</gene>
<dbReference type="Proteomes" id="UP000266340">
    <property type="component" value="Unassembled WGS sequence"/>
</dbReference>
<proteinExistence type="predicted"/>
<dbReference type="PROSITE" id="PS51272">
    <property type="entry name" value="SLH"/>
    <property type="match status" value="1"/>
</dbReference>
<evidence type="ECO:0000313" key="2">
    <source>
        <dbReference type="EMBL" id="RIE05138.1"/>
    </source>
</evidence>
<accession>A0A398CX36</accession>
<feature type="domain" description="SLH" evidence="1">
    <location>
        <begin position="2"/>
        <end position="58"/>
    </location>
</feature>
<dbReference type="InterPro" id="IPR001119">
    <property type="entry name" value="SLH_dom"/>
</dbReference>
<evidence type="ECO:0000259" key="1">
    <source>
        <dbReference type="PROSITE" id="PS51272"/>
    </source>
</evidence>
<keyword evidence="3" id="KW-1185">Reference proteome</keyword>
<protein>
    <submittedName>
        <fullName evidence="2">S-layer homology domain-containing protein</fullName>
    </submittedName>
</protein>
<dbReference type="Pfam" id="PF00395">
    <property type="entry name" value="SLH"/>
    <property type="match status" value="1"/>
</dbReference>
<evidence type="ECO:0000313" key="3">
    <source>
        <dbReference type="Proteomes" id="UP000266340"/>
    </source>
</evidence>